<name>A0A1G9UMU1_9BACT</name>
<organism evidence="2 3">
    <name type="scientific">Siphonobacter aquaeclarae</name>
    <dbReference type="NCBI Taxonomy" id="563176"/>
    <lineage>
        <taxon>Bacteria</taxon>
        <taxon>Pseudomonadati</taxon>
        <taxon>Bacteroidota</taxon>
        <taxon>Cytophagia</taxon>
        <taxon>Cytophagales</taxon>
        <taxon>Cytophagaceae</taxon>
        <taxon>Siphonobacter</taxon>
    </lineage>
</organism>
<dbReference type="OrthoDB" id="1419910at2"/>
<proteinExistence type="predicted"/>
<dbReference type="EMBL" id="FNGS01000007">
    <property type="protein sequence ID" value="SDM61260.1"/>
    <property type="molecule type" value="Genomic_DNA"/>
</dbReference>
<dbReference type="STRING" id="563176.SAMN04488090_3883"/>
<evidence type="ECO:0000313" key="2">
    <source>
        <dbReference type="EMBL" id="SDM61260.1"/>
    </source>
</evidence>
<dbReference type="AlphaFoldDB" id="A0A1G9UMU1"/>
<gene>
    <name evidence="2" type="ORF">SAMN04488090_3883</name>
</gene>
<feature type="signal peptide" evidence="1">
    <location>
        <begin position="1"/>
        <end position="22"/>
    </location>
</feature>
<dbReference type="InterPro" id="IPR008962">
    <property type="entry name" value="PapD-like_sf"/>
</dbReference>
<keyword evidence="1" id="KW-0732">Signal</keyword>
<evidence type="ECO:0000313" key="3">
    <source>
        <dbReference type="Proteomes" id="UP000198901"/>
    </source>
</evidence>
<keyword evidence="3" id="KW-1185">Reference proteome</keyword>
<dbReference type="SUPFAM" id="SSF49354">
    <property type="entry name" value="PapD-like"/>
    <property type="match status" value="1"/>
</dbReference>
<dbReference type="RefSeq" id="WP_093206028.1">
    <property type="nucleotide sequence ID" value="NZ_FNGS01000007.1"/>
</dbReference>
<accession>A0A1G9UMU1</accession>
<protein>
    <submittedName>
        <fullName evidence="2">P pilus assembly protein, chaperone PapD</fullName>
    </submittedName>
</protein>
<evidence type="ECO:0000256" key="1">
    <source>
        <dbReference type="SAM" id="SignalP"/>
    </source>
</evidence>
<feature type="chain" id="PRO_5011592280" evidence="1">
    <location>
        <begin position="23"/>
        <end position="267"/>
    </location>
</feature>
<sequence>MNLFTRILLTLLAGGISLSLRAQTGVQVSPVRLFFPESVGTAQTAFIRVVNPSAEKIVLQLSCADWKRDSLGSKVYYDPGQLPTTCCRYLRFSPESVELNAGQEAQVLVSFRAPEPADRQLRNAMIFLTQVNEKELAAKSKAQAMLLFKLQLGVHAYFLPSANKHRQVEVTDIRATKNGSVRQIQARIENRGNLPLESFMRLELLNMDTDAEVKLDPVPFNSLPGESFWVTIDLPATVKPGKYLLSAIADSGPDADVKVAELEMKIE</sequence>
<dbReference type="Proteomes" id="UP000198901">
    <property type="component" value="Unassembled WGS sequence"/>
</dbReference>
<reference evidence="2 3" key="1">
    <citation type="submission" date="2016-10" db="EMBL/GenBank/DDBJ databases">
        <authorList>
            <person name="de Groot N.N."/>
        </authorList>
    </citation>
    <scope>NUCLEOTIDE SEQUENCE [LARGE SCALE GENOMIC DNA]</scope>
    <source>
        <strain evidence="2 3">DSM 21668</strain>
    </source>
</reference>